<organism evidence="3 4">
    <name type="scientific">Galendromus occidentalis</name>
    <name type="common">western predatory mite</name>
    <dbReference type="NCBI Taxonomy" id="34638"/>
    <lineage>
        <taxon>Eukaryota</taxon>
        <taxon>Metazoa</taxon>
        <taxon>Ecdysozoa</taxon>
        <taxon>Arthropoda</taxon>
        <taxon>Chelicerata</taxon>
        <taxon>Arachnida</taxon>
        <taxon>Acari</taxon>
        <taxon>Parasitiformes</taxon>
        <taxon>Mesostigmata</taxon>
        <taxon>Gamasina</taxon>
        <taxon>Phytoseioidea</taxon>
        <taxon>Phytoseiidae</taxon>
        <taxon>Typhlodrominae</taxon>
        <taxon>Galendromus</taxon>
    </lineage>
</organism>
<gene>
    <name evidence="4" type="primary">LOC100904140</name>
</gene>
<dbReference type="InterPro" id="IPR023398">
    <property type="entry name" value="TIF_eIF4e-like"/>
</dbReference>
<sequence>MNQDFDNESDAMSRRGCRERRRMKEKRGNDLSRVDPSGADRPDSGIGSGKGSPEKHDDDLILDGASESDLFSHPLEYAWSFWVNDSTKDWKKALSHVCDFSTIEEFWALFFNLCGPSDSRRLNFNVFKKGVRPEWEDEANGKAGRWNITTLLPEGELCDLVWEELCLLLIGGKTLGSLTANVNGVYLSRKSSCIRASVWMNTKNKREVLAIGRKIQETLLDHVGQHFQLEFVLHKAQKNTRKILFRIE</sequence>
<comment type="similarity">
    <text evidence="1">Belongs to the eukaryotic initiation factor 4E family.</text>
</comment>
<dbReference type="AlphaFoldDB" id="A0AAJ6QV18"/>
<dbReference type="RefSeq" id="XP_003744838.1">
    <property type="nucleotide sequence ID" value="XM_003744790.1"/>
</dbReference>
<dbReference type="InterPro" id="IPR001040">
    <property type="entry name" value="TIF_eIF_4E"/>
</dbReference>
<dbReference type="Gene3D" id="3.30.760.10">
    <property type="entry name" value="RNA Cap, Translation Initiation Factor Eif4e"/>
    <property type="match status" value="1"/>
</dbReference>
<feature type="region of interest" description="Disordered" evidence="2">
    <location>
        <begin position="1"/>
        <end position="59"/>
    </location>
</feature>
<dbReference type="SUPFAM" id="SSF55418">
    <property type="entry name" value="eIF4e-like"/>
    <property type="match status" value="1"/>
</dbReference>
<reference evidence="4" key="1">
    <citation type="submission" date="2025-08" db="UniProtKB">
        <authorList>
            <consortium name="RefSeq"/>
        </authorList>
    </citation>
    <scope>IDENTIFICATION</scope>
</reference>
<proteinExistence type="inferred from homology"/>
<evidence type="ECO:0000313" key="4">
    <source>
        <dbReference type="RefSeq" id="XP_003744838.1"/>
    </source>
</evidence>
<feature type="compositionally biased region" description="Basic and acidic residues" evidence="2">
    <location>
        <begin position="26"/>
        <end position="43"/>
    </location>
</feature>
<dbReference type="GO" id="GO:0000340">
    <property type="term" value="F:RNA 7-methylguanosine cap binding"/>
    <property type="evidence" value="ECO:0007669"/>
    <property type="project" value="TreeGrafter"/>
</dbReference>
<dbReference type="GeneID" id="100904140"/>
<evidence type="ECO:0000313" key="3">
    <source>
        <dbReference type="Proteomes" id="UP000694867"/>
    </source>
</evidence>
<name>A0AAJ6QV18_9ACAR</name>
<dbReference type="PANTHER" id="PTHR11960:SF71">
    <property type="entry name" value="TRANSLATION INITIATION FACTOR 4E"/>
    <property type="match status" value="1"/>
</dbReference>
<accession>A0AAJ6QV18</accession>
<dbReference type="Proteomes" id="UP000694867">
    <property type="component" value="Unplaced"/>
</dbReference>
<protein>
    <submittedName>
        <fullName evidence="4">Eukaryotic translation initiation factor 4E isoform X1</fullName>
    </submittedName>
</protein>
<dbReference type="GO" id="GO:0003743">
    <property type="term" value="F:translation initiation factor activity"/>
    <property type="evidence" value="ECO:0007669"/>
    <property type="project" value="UniProtKB-KW"/>
</dbReference>
<feature type="compositionally biased region" description="Basic residues" evidence="2">
    <location>
        <begin position="15"/>
        <end position="25"/>
    </location>
</feature>
<keyword evidence="3" id="KW-1185">Reference proteome</keyword>
<dbReference type="Pfam" id="PF01652">
    <property type="entry name" value="IF4E"/>
    <property type="match status" value="1"/>
</dbReference>
<evidence type="ECO:0000256" key="1">
    <source>
        <dbReference type="RuleBase" id="RU004374"/>
    </source>
</evidence>
<keyword evidence="1" id="KW-0648">Protein biosynthesis</keyword>
<dbReference type="KEGG" id="goe:100904140"/>
<keyword evidence="1 4" id="KW-0396">Initiation factor</keyword>
<evidence type="ECO:0000256" key="2">
    <source>
        <dbReference type="SAM" id="MobiDB-lite"/>
    </source>
</evidence>
<dbReference type="GO" id="GO:0016281">
    <property type="term" value="C:eukaryotic translation initiation factor 4F complex"/>
    <property type="evidence" value="ECO:0007669"/>
    <property type="project" value="TreeGrafter"/>
</dbReference>
<keyword evidence="1" id="KW-0694">RNA-binding</keyword>
<dbReference type="PANTHER" id="PTHR11960">
    <property type="entry name" value="EUKARYOTIC TRANSLATION INITIATION FACTOR 4E RELATED"/>
    <property type="match status" value="1"/>
</dbReference>